<dbReference type="OrthoDB" id="10674738at2759"/>
<evidence type="ECO:0000313" key="3">
    <source>
        <dbReference type="Proteomes" id="UP000070544"/>
    </source>
</evidence>
<feature type="compositionally biased region" description="Low complexity" evidence="1">
    <location>
        <begin position="186"/>
        <end position="201"/>
    </location>
</feature>
<proteinExistence type="predicted"/>
<sequence>MPKRTQHGIHRSAAIPARKRRTLDEDPAELPSHTANGVADAHRMTADMAHLPIDRKTLDAAVQKTLDRSRKDIDTSNMLEYCKRTPELDGLANGHVEEVSLEAENKTNDIVPEAANGGHVTLENPPTNPPEPPLVLGSSDVQDQPIATAENPSKTDSALVSARTSATHFNRSTQFRLDVAQHKDGPLSGTTSSQSSSLPSSLSYLKNTSGGVLAFTPALLERVDAIETSLGLGNQGGISGVTVKPVPHDMWERLRRVEERLMELEEAGVHAGLFVDQVREVQFTVPRFVTSASVVPPPTADGASTDLDLTIVQHRTSVFSRKRGVPTCSVKQIAITTQTARHPRASPQIVSRSSITCESTPFKHSTSIRRTLDDITCCWYGVRDGVIATKRKAFYNAALEAQRSCVHGPCPRGGAEAKALRAWRWYQVKE</sequence>
<feature type="compositionally biased region" description="Basic residues" evidence="1">
    <location>
        <begin position="1"/>
        <end position="10"/>
    </location>
</feature>
<reference evidence="2 3" key="1">
    <citation type="journal article" date="2015" name="Genome Biol. Evol.">
        <title>Phylogenomic analyses indicate that early fungi evolved digesting cell walls of algal ancestors of land plants.</title>
        <authorList>
            <person name="Chang Y."/>
            <person name="Wang S."/>
            <person name="Sekimoto S."/>
            <person name="Aerts A.L."/>
            <person name="Choi C."/>
            <person name="Clum A."/>
            <person name="LaButti K.M."/>
            <person name="Lindquist E.A."/>
            <person name="Yee Ngan C."/>
            <person name="Ohm R.A."/>
            <person name="Salamov A.A."/>
            <person name="Grigoriev I.V."/>
            <person name="Spatafora J.W."/>
            <person name="Berbee M.L."/>
        </authorList>
    </citation>
    <scope>NUCLEOTIDE SEQUENCE [LARGE SCALE GENOMIC DNA]</scope>
    <source>
        <strain evidence="2 3">JEL478</strain>
    </source>
</reference>
<accession>A0A139AEG8</accession>
<gene>
    <name evidence="2" type="ORF">M427DRAFT_330605</name>
</gene>
<dbReference type="Proteomes" id="UP000070544">
    <property type="component" value="Unassembled WGS sequence"/>
</dbReference>
<feature type="region of interest" description="Disordered" evidence="1">
    <location>
        <begin position="1"/>
        <end position="36"/>
    </location>
</feature>
<keyword evidence="3" id="KW-1185">Reference proteome</keyword>
<protein>
    <submittedName>
        <fullName evidence="2">Uncharacterized protein</fullName>
    </submittedName>
</protein>
<dbReference type="EMBL" id="KQ965764">
    <property type="protein sequence ID" value="KXS15140.1"/>
    <property type="molecule type" value="Genomic_DNA"/>
</dbReference>
<dbReference type="AlphaFoldDB" id="A0A139AEG8"/>
<organism evidence="2 3">
    <name type="scientific">Gonapodya prolifera (strain JEL478)</name>
    <name type="common">Monoblepharis prolifera</name>
    <dbReference type="NCBI Taxonomy" id="1344416"/>
    <lineage>
        <taxon>Eukaryota</taxon>
        <taxon>Fungi</taxon>
        <taxon>Fungi incertae sedis</taxon>
        <taxon>Chytridiomycota</taxon>
        <taxon>Chytridiomycota incertae sedis</taxon>
        <taxon>Monoblepharidomycetes</taxon>
        <taxon>Monoblepharidales</taxon>
        <taxon>Gonapodyaceae</taxon>
        <taxon>Gonapodya</taxon>
    </lineage>
</organism>
<evidence type="ECO:0000313" key="2">
    <source>
        <dbReference type="EMBL" id="KXS15140.1"/>
    </source>
</evidence>
<feature type="region of interest" description="Disordered" evidence="1">
    <location>
        <begin position="173"/>
        <end position="201"/>
    </location>
</feature>
<feature type="region of interest" description="Disordered" evidence="1">
    <location>
        <begin position="115"/>
        <end position="139"/>
    </location>
</feature>
<evidence type="ECO:0000256" key="1">
    <source>
        <dbReference type="SAM" id="MobiDB-lite"/>
    </source>
</evidence>
<name>A0A139AEG8_GONPJ</name>